<evidence type="ECO:0000313" key="3">
    <source>
        <dbReference type="EMBL" id="SUT93459.1"/>
    </source>
</evidence>
<dbReference type="Proteomes" id="UP000254227">
    <property type="component" value="Unassembled WGS sequence"/>
</dbReference>
<evidence type="ECO:0000313" key="5">
    <source>
        <dbReference type="Proteomes" id="UP000595107"/>
    </source>
</evidence>
<name>A0A380TZQ1_ACIJO</name>
<dbReference type="RefSeq" id="WP_004697038.1">
    <property type="nucleotide sequence ID" value="NZ_BBTB01000083.1"/>
</dbReference>
<keyword evidence="3" id="KW-0503">Monooxygenase</keyword>
<dbReference type="EC" id="1.-.-.-" evidence="3"/>
<dbReference type="GO" id="GO:0005829">
    <property type="term" value="C:cytosol"/>
    <property type="evidence" value="ECO:0007669"/>
    <property type="project" value="TreeGrafter"/>
</dbReference>
<feature type="domain" description="ABM" evidence="1">
    <location>
        <begin position="2"/>
        <end position="90"/>
    </location>
</feature>
<dbReference type="Gene3D" id="3.30.70.100">
    <property type="match status" value="1"/>
</dbReference>
<dbReference type="SUPFAM" id="SSF54909">
    <property type="entry name" value="Dimeric alpha+beta barrel"/>
    <property type="match status" value="1"/>
</dbReference>
<evidence type="ECO:0000313" key="4">
    <source>
        <dbReference type="Proteomes" id="UP000254227"/>
    </source>
</evidence>
<sequence length="101" mass="11931">MLKVIAQDFIKLEHLNRVMPLYRELVEKTKAEPRCISYDLFIDQKDAGHFIFIEEWPDRAALDAHCETEHFKRLVPLIDQYQSAAGTYILMDEFLHQSSFT</sequence>
<dbReference type="Pfam" id="PF03992">
    <property type="entry name" value="ABM"/>
    <property type="match status" value="1"/>
</dbReference>
<keyword evidence="3" id="KW-0560">Oxidoreductase</keyword>
<dbReference type="InterPro" id="IPR050744">
    <property type="entry name" value="AI-2_Isomerase_LsrG"/>
</dbReference>
<reference evidence="2 5" key="2">
    <citation type="submission" date="2020-12" db="EMBL/GenBank/DDBJ databases">
        <title>FDA dAtabase for Regulatory Grade micrObial Sequences (FDA-ARGOS): Supporting development and validation of Infectious Disease Dx tests.</title>
        <authorList>
            <person name="Sproer C."/>
            <person name="Gronow S."/>
            <person name="Severitt S."/>
            <person name="Schroder I."/>
            <person name="Tallon L."/>
            <person name="Sadzewicz L."/>
            <person name="Zhao X."/>
            <person name="Boylan J."/>
            <person name="Ott S."/>
            <person name="Bowen H."/>
            <person name="Vavikolanu K."/>
            <person name="Mehta A."/>
            <person name="Aluvathingal J."/>
            <person name="Nadendla S."/>
            <person name="Lowell S."/>
            <person name="Myers T."/>
            <person name="Yan Y."/>
            <person name="Sichtig H."/>
        </authorList>
    </citation>
    <scope>NUCLEOTIDE SEQUENCE [LARGE SCALE GENOMIC DNA]</scope>
    <source>
        <strain evidence="2 5">FDAARGOS_910</strain>
    </source>
</reference>
<dbReference type="InterPro" id="IPR011008">
    <property type="entry name" value="Dimeric_a/b-barrel"/>
</dbReference>
<dbReference type="EMBL" id="CP065666">
    <property type="protein sequence ID" value="QPS05394.1"/>
    <property type="molecule type" value="Genomic_DNA"/>
</dbReference>
<dbReference type="PANTHER" id="PTHR33336:SF3">
    <property type="entry name" value="ABM DOMAIN-CONTAINING PROTEIN"/>
    <property type="match status" value="1"/>
</dbReference>
<accession>A0A380TZQ1</accession>
<proteinExistence type="predicted"/>
<dbReference type="PANTHER" id="PTHR33336">
    <property type="entry name" value="QUINOL MONOOXYGENASE YGIN-RELATED"/>
    <property type="match status" value="1"/>
</dbReference>
<dbReference type="InterPro" id="IPR007138">
    <property type="entry name" value="ABM_dom"/>
</dbReference>
<reference evidence="3 4" key="1">
    <citation type="submission" date="2018-06" db="EMBL/GenBank/DDBJ databases">
        <authorList>
            <consortium name="Pathogen Informatics"/>
            <person name="Doyle S."/>
        </authorList>
    </citation>
    <scope>NUCLEOTIDE SEQUENCE [LARGE SCALE GENOMIC DNA]</scope>
    <source>
        <strain evidence="3 4">NCTC10308</strain>
    </source>
</reference>
<dbReference type="PROSITE" id="PS51725">
    <property type="entry name" value="ABM"/>
    <property type="match status" value="1"/>
</dbReference>
<dbReference type="EMBL" id="UFRV01000006">
    <property type="protein sequence ID" value="SUT93459.1"/>
    <property type="molecule type" value="Genomic_DNA"/>
</dbReference>
<dbReference type="GO" id="GO:0004497">
    <property type="term" value="F:monooxygenase activity"/>
    <property type="evidence" value="ECO:0007669"/>
    <property type="project" value="UniProtKB-KW"/>
</dbReference>
<evidence type="ECO:0000313" key="2">
    <source>
        <dbReference type="EMBL" id="QPS05394.1"/>
    </source>
</evidence>
<organism evidence="3 4">
    <name type="scientific">Acinetobacter johnsonii</name>
    <dbReference type="NCBI Taxonomy" id="40214"/>
    <lineage>
        <taxon>Bacteria</taxon>
        <taxon>Pseudomonadati</taxon>
        <taxon>Pseudomonadota</taxon>
        <taxon>Gammaproteobacteria</taxon>
        <taxon>Moraxellales</taxon>
        <taxon>Moraxellaceae</taxon>
        <taxon>Acinetobacter</taxon>
    </lineage>
</organism>
<gene>
    <name evidence="3" type="primary">ycnE</name>
    <name evidence="2" type="ORF">I6G67_08130</name>
    <name evidence="3" type="ORF">NCTC10308_01119</name>
</gene>
<dbReference type="Proteomes" id="UP000595107">
    <property type="component" value="Chromosome"/>
</dbReference>
<dbReference type="AlphaFoldDB" id="A0A380TZQ1"/>
<protein>
    <submittedName>
        <fullName evidence="2">Antibiotic biosynthesis monooxygenase</fullName>
    </submittedName>
    <submittedName>
        <fullName evidence="3">Putative antibiotic monooxygenase</fullName>
        <ecNumber evidence="3">1.-.-.-</ecNumber>
    </submittedName>
</protein>
<evidence type="ECO:0000259" key="1">
    <source>
        <dbReference type="PROSITE" id="PS51725"/>
    </source>
</evidence>